<accession>A0A141SEV8</accession>
<keyword evidence="1" id="KW-0812">Transmembrane</keyword>
<feature type="transmembrane region" description="Helical" evidence="1">
    <location>
        <begin position="70"/>
        <end position="87"/>
    </location>
</feature>
<organism evidence="2">
    <name type="scientific">Agarophyton chilense</name>
    <name type="common">Red seaweed</name>
    <name type="synonym">Gracilaria chilensis</name>
    <dbReference type="NCBI Taxonomy" id="2510777"/>
    <lineage>
        <taxon>Eukaryota</taxon>
        <taxon>Rhodophyta</taxon>
        <taxon>Florideophyceae</taxon>
        <taxon>Rhodymeniophycidae</taxon>
        <taxon>Gracilariales</taxon>
        <taxon>Gracilariaceae</taxon>
        <taxon>Agarophyton</taxon>
    </lineage>
</organism>
<dbReference type="EMBL" id="MF401963">
    <property type="protein sequence ID" value="ASP44720.1"/>
    <property type="molecule type" value="Genomic_DNA"/>
</dbReference>
<proteinExistence type="predicted"/>
<evidence type="ECO:0000313" key="3">
    <source>
        <dbReference type="EMBL" id="ASP44720.1"/>
    </source>
</evidence>
<gene>
    <name evidence="2" type="primary">ORF149</name>
    <name evidence="2" type="ORF">Gchil_188</name>
</gene>
<protein>
    <submittedName>
        <fullName evidence="2">Uncharacterized protein</fullName>
    </submittedName>
</protein>
<dbReference type="GeneID" id="27219557"/>
<keyword evidence="1" id="KW-0472">Membrane</keyword>
<sequence>MISFLFFSCMYFYQKLDINLNNYYIFEFQYDFILIASFLSYQIISNDCIYFYKICNYNSSLYSPTIFKRFLKILSFIMMFYGLIIILEVKINNFRALSLYYWLGFCVINVRFDYFMLNTCAFSAYSLVNTKFISLNIYRRYLVFVI</sequence>
<reference evidence="2" key="1">
    <citation type="submission" date="2015-07" db="EMBL/GenBank/DDBJ databases">
        <title>Reconstructing the complex evolutionary history of mobile plasmids in red algal genomes.</title>
        <authorList>
            <person name="Lee J."/>
            <person name="Kim K.M."/>
            <person name="Yang E.C."/>
            <person name="Miller K.A."/>
            <person name="Boo S.M."/>
            <person name="Bhattacharya D."/>
            <person name="Yoon H.S."/>
        </authorList>
    </citation>
    <scope>NUCLEOTIDE SEQUENCE</scope>
</reference>
<keyword evidence="2" id="KW-0934">Plastid</keyword>
<dbReference type="RefSeq" id="YP_009244584.1">
    <property type="nucleotide sequence ID" value="NC_029860.1"/>
</dbReference>
<name>A0A141SEV8_AGACH</name>
<dbReference type="EMBL" id="KT266788">
    <property type="protein sequence ID" value="AMK96826.1"/>
    <property type="molecule type" value="Genomic_DNA"/>
</dbReference>
<evidence type="ECO:0000256" key="1">
    <source>
        <dbReference type="SAM" id="Phobius"/>
    </source>
</evidence>
<reference evidence="3" key="2">
    <citation type="submission" date="2017-06" db="EMBL/GenBank/DDBJ databases">
        <title>Structure and comparision analysis of complete mitochondrion ans plastid genome of economic red alga Gracilaaria chilensis.</title>
        <authorList>
            <person name="Liu N."/>
            <person name="Zhang L."/>
            <person name="Liu T."/>
        </authorList>
    </citation>
    <scope>NUCLEOTIDE SEQUENCE</scope>
</reference>
<geneLocation type="plastid" evidence="2"/>
<evidence type="ECO:0000313" key="2">
    <source>
        <dbReference type="EMBL" id="AMK96826.1"/>
    </source>
</evidence>
<dbReference type="AlphaFoldDB" id="A0A141SEV8"/>
<keyword evidence="1" id="KW-1133">Transmembrane helix</keyword>